<dbReference type="GO" id="GO:0008940">
    <property type="term" value="F:nitrate reductase activity"/>
    <property type="evidence" value="ECO:0007669"/>
    <property type="project" value="InterPro"/>
</dbReference>
<evidence type="ECO:0000256" key="9">
    <source>
        <dbReference type="ARBA" id="ARBA00022982"/>
    </source>
</evidence>
<feature type="transmembrane region" description="Helical" evidence="21">
    <location>
        <begin position="48"/>
        <end position="70"/>
    </location>
</feature>
<keyword evidence="7 21" id="KW-0812">Transmembrane</keyword>
<dbReference type="FunFam" id="1.20.950.20:FF:000001">
    <property type="entry name" value="Respiratory nitrate reductase subunit gamma"/>
    <property type="match status" value="1"/>
</dbReference>
<evidence type="ECO:0000256" key="3">
    <source>
        <dbReference type="ARBA" id="ARBA00004651"/>
    </source>
</evidence>
<evidence type="ECO:0000256" key="14">
    <source>
        <dbReference type="ARBA" id="ARBA00023136"/>
    </source>
</evidence>
<evidence type="ECO:0000256" key="11">
    <source>
        <dbReference type="ARBA" id="ARBA00023002"/>
    </source>
</evidence>
<dbReference type="GO" id="GO:0005886">
    <property type="term" value="C:plasma membrane"/>
    <property type="evidence" value="ECO:0007669"/>
    <property type="project" value="UniProtKB-SubCell"/>
</dbReference>
<accession>A0A542DKH4</accession>
<feature type="domain" description="NarG-like" evidence="22">
    <location>
        <begin position="8"/>
        <end position="226"/>
    </location>
</feature>
<keyword evidence="5" id="KW-1003">Cell membrane</keyword>
<keyword evidence="8" id="KW-0479">Metal-binding</keyword>
<dbReference type="GO" id="GO:0020037">
    <property type="term" value="F:heme binding"/>
    <property type="evidence" value="ECO:0007669"/>
    <property type="project" value="TreeGrafter"/>
</dbReference>
<comment type="cofactor">
    <cofactor evidence="2">
        <name>heme b</name>
        <dbReference type="ChEBI" id="CHEBI:60344"/>
    </cofactor>
</comment>
<evidence type="ECO:0000256" key="17">
    <source>
        <dbReference type="ARBA" id="ARBA00061196"/>
    </source>
</evidence>
<dbReference type="NCBIfam" id="TIGR00351">
    <property type="entry name" value="narI"/>
    <property type="match status" value="1"/>
</dbReference>
<dbReference type="EMBL" id="VFML01000001">
    <property type="protein sequence ID" value="TQJ03573.1"/>
    <property type="molecule type" value="Genomic_DNA"/>
</dbReference>
<organism evidence="23 24">
    <name type="scientific">Amycolatopsis cihanbeyliensis</name>
    <dbReference type="NCBI Taxonomy" id="1128664"/>
    <lineage>
        <taxon>Bacteria</taxon>
        <taxon>Bacillati</taxon>
        <taxon>Actinomycetota</taxon>
        <taxon>Actinomycetes</taxon>
        <taxon>Pseudonocardiales</taxon>
        <taxon>Pseudonocardiaceae</taxon>
        <taxon>Amycolatopsis</taxon>
    </lineage>
</organism>
<keyword evidence="14 21" id="KW-0472">Membrane</keyword>
<evidence type="ECO:0000313" key="23">
    <source>
        <dbReference type="EMBL" id="TQJ03573.1"/>
    </source>
</evidence>
<evidence type="ECO:0000256" key="10">
    <source>
        <dbReference type="ARBA" id="ARBA00022989"/>
    </source>
</evidence>
<comment type="similarity">
    <text evidence="18">In the N-terminal section; belongs to the nitrate reductase alpha subunit family.</text>
</comment>
<evidence type="ECO:0000256" key="12">
    <source>
        <dbReference type="ARBA" id="ARBA00023004"/>
    </source>
</evidence>
<feature type="binding site" description="axial binding residue" evidence="20">
    <location>
        <position position="67"/>
    </location>
    <ligand>
        <name>heme b</name>
        <dbReference type="ChEBI" id="CHEBI:60344"/>
        <label>1</label>
    </ligand>
    <ligandPart>
        <name>Fe</name>
        <dbReference type="ChEBI" id="CHEBI:18248"/>
    </ligandPart>
</feature>
<evidence type="ECO:0000256" key="1">
    <source>
        <dbReference type="ARBA" id="ARBA00001942"/>
    </source>
</evidence>
<dbReference type="AlphaFoldDB" id="A0A542DKH4"/>
<evidence type="ECO:0000256" key="18">
    <source>
        <dbReference type="ARBA" id="ARBA00061480"/>
    </source>
</evidence>
<evidence type="ECO:0000256" key="5">
    <source>
        <dbReference type="ARBA" id="ARBA00022475"/>
    </source>
</evidence>
<dbReference type="GO" id="GO:0042128">
    <property type="term" value="P:nitrate assimilation"/>
    <property type="evidence" value="ECO:0007669"/>
    <property type="project" value="UniProtKB-KW"/>
</dbReference>
<name>A0A542DKH4_AMYCI</name>
<evidence type="ECO:0000256" key="15">
    <source>
        <dbReference type="ARBA" id="ARBA00056200"/>
    </source>
</evidence>
<keyword evidence="10 21" id="KW-1133">Transmembrane helix</keyword>
<feature type="transmembrane region" description="Helical" evidence="21">
    <location>
        <begin position="90"/>
        <end position="111"/>
    </location>
</feature>
<evidence type="ECO:0000256" key="13">
    <source>
        <dbReference type="ARBA" id="ARBA00023063"/>
    </source>
</evidence>
<dbReference type="Pfam" id="PF02665">
    <property type="entry name" value="Nitrate_red_gam"/>
    <property type="match status" value="1"/>
</dbReference>
<dbReference type="InterPro" id="IPR023234">
    <property type="entry name" value="NarG-like_domain"/>
</dbReference>
<evidence type="ECO:0000256" key="19">
    <source>
        <dbReference type="ARBA" id="ARBA00071287"/>
    </source>
</evidence>
<protein>
    <recommendedName>
        <fullName evidence="19">Nitrate reductase-like protein NarX</fullName>
    </recommendedName>
</protein>
<gene>
    <name evidence="23" type="ORF">FB471_3335</name>
</gene>
<dbReference type="PANTHER" id="PTHR30598:SF3">
    <property type="entry name" value="RESPIRATORY NITRATE REDUCTASE 1 GAMMA CHAIN"/>
    <property type="match status" value="1"/>
</dbReference>
<dbReference type="InterPro" id="IPR003816">
    <property type="entry name" value="Nitrate_red_gam"/>
</dbReference>
<feature type="transmembrane region" description="Helical" evidence="21">
    <location>
        <begin position="6"/>
        <end position="27"/>
    </location>
</feature>
<dbReference type="Proteomes" id="UP000320876">
    <property type="component" value="Unassembled WGS sequence"/>
</dbReference>
<keyword evidence="13" id="KW-0534">Nitrate assimilation</keyword>
<keyword evidence="6 20" id="KW-0349">Heme</keyword>
<dbReference type="GO" id="GO:0046872">
    <property type="term" value="F:metal ion binding"/>
    <property type="evidence" value="ECO:0007669"/>
    <property type="project" value="UniProtKB-KW"/>
</dbReference>
<dbReference type="Gene3D" id="1.20.950.20">
    <property type="entry name" value="Transmembrane di-heme cytochromes, Chain C"/>
    <property type="match status" value="1"/>
</dbReference>
<dbReference type="InterPro" id="IPR051936">
    <property type="entry name" value="Heme-iron_electron_transfer"/>
</dbReference>
<dbReference type="InterPro" id="IPR036197">
    <property type="entry name" value="NarG-like_sf"/>
</dbReference>
<keyword evidence="24" id="KW-1185">Reference proteome</keyword>
<evidence type="ECO:0000256" key="21">
    <source>
        <dbReference type="SAM" id="Phobius"/>
    </source>
</evidence>
<reference evidence="23 24" key="1">
    <citation type="submission" date="2019-06" db="EMBL/GenBank/DDBJ databases">
        <title>Sequencing the genomes of 1000 actinobacteria strains.</title>
        <authorList>
            <person name="Klenk H.-P."/>
        </authorList>
    </citation>
    <scope>NUCLEOTIDE SEQUENCE [LARGE SCALE GENOMIC DNA]</scope>
    <source>
        <strain evidence="23 24">DSM 45679</strain>
    </source>
</reference>
<keyword evidence="4" id="KW-0813">Transport</keyword>
<evidence type="ECO:0000256" key="7">
    <source>
        <dbReference type="ARBA" id="ARBA00022692"/>
    </source>
</evidence>
<dbReference type="RefSeq" id="WP_141999352.1">
    <property type="nucleotide sequence ID" value="NZ_VFML01000001.1"/>
</dbReference>
<keyword evidence="11" id="KW-0560">Oxidoreductase</keyword>
<dbReference type="GO" id="GO:0009325">
    <property type="term" value="C:nitrate reductase complex"/>
    <property type="evidence" value="ECO:0007669"/>
    <property type="project" value="InterPro"/>
</dbReference>
<feature type="binding site" description="axial binding residue" evidence="20">
    <location>
        <position position="207"/>
    </location>
    <ligand>
        <name>heme b</name>
        <dbReference type="ChEBI" id="CHEBI:60344"/>
        <label>1</label>
    </ligand>
    <ligandPart>
        <name>Fe</name>
        <dbReference type="ChEBI" id="CHEBI:18248"/>
    </ligandPart>
</feature>
<feature type="binding site" description="axial binding residue" evidence="20">
    <location>
        <position position="189"/>
    </location>
    <ligand>
        <name>heme b</name>
        <dbReference type="ChEBI" id="CHEBI:60344"/>
        <label>1</label>
    </ligand>
    <ligandPart>
        <name>Fe</name>
        <dbReference type="ChEBI" id="CHEBI:18248"/>
    </ligandPart>
</feature>
<sequence length="242" mass="26982">MSGPVPLLLWVVLPYLTLLTFVGGTIWRYRHDRFGWTTRSSQLHESRLLRIASPLFHAGLFLVIGGHILGLVVPKGVTEFLGITATNYRLVSLTLGTLAGAATATGLVVLLWRRLRVVAVRKATSGNDIAVYLLLGLAVLTGLLATVVDNGLRGGYDYRETVAPWFRGIFLLQPRPGPMAQAPLDYQLHTLFGMALFALWPFSRLVHAFSAPVRYLVRPYIVYRGRAGDRIGTRRPHRGWRR</sequence>
<evidence type="ECO:0000256" key="20">
    <source>
        <dbReference type="PIRSR" id="PIRSR603816-1"/>
    </source>
</evidence>
<evidence type="ECO:0000256" key="2">
    <source>
        <dbReference type="ARBA" id="ARBA00001970"/>
    </source>
</evidence>
<comment type="subcellular location">
    <subcellularLocation>
        <location evidence="3">Cell membrane</location>
        <topology evidence="3">Multi-pass membrane protein</topology>
    </subcellularLocation>
</comment>
<keyword evidence="9" id="KW-0249">Electron transport</keyword>
<comment type="similarity">
    <text evidence="17">In the C-terminal section; belongs to the nitrate reductase gamma subunit family.</text>
</comment>
<dbReference type="GO" id="GO:0009055">
    <property type="term" value="F:electron transfer activity"/>
    <property type="evidence" value="ECO:0007669"/>
    <property type="project" value="TreeGrafter"/>
</dbReference>
<feature type="transmembrane region" description="Helical" evidence="21">
    <location>
        <begin position="131"/>
        <end position="148"/>
    </location>
</feature>
<comment type="caution">
    <text evidence="23">The sequence shown here is derived from an EMBL/GenBank/DDBJ whole genome shotgun (WGS) entry which is preliminary data.</text>
</comment>
<evidence type="ECO:0000259" key="22">
    <source>
        <dbReference type="Pfam" id="PF02665"/>
    </source>
</evidence>
<evidence type="ECO:0000256" key="4">
    <source>
        <dbReference type="ARBA" id="ARBA00022448"/>
    </source>
</evidence>
<evidence type="ECO:0000313" key="24">
    <source>
        <dbReference type="Proteomes" id="UP000320876"/>
    </source>
</evidence>
<keyword evidence="12 20" id="KW-0408">Iron</keyword>
<feature type="transmembrane region" description="Helical" evidence="21">
    <location>
        <begin position="186"/>
        <end position="206"/>
    </location>
</feature>
<evidence type="ECO:0000256" key="6">
    <source>
        <dbReference type="ARBA" id="ARBA00022617"/>
    </source>
</evidence>
<evidence type="ECO:0000256" key="8">
    <source>
        <dbReference type="ARBA" id="ARBA00022723"/>
    </source>
</evidence>
<feature type="binding site" description="axial binding residue" evidence="20">
    <location>
        <position position="57"/>
    </location>
    <ligand>
        <name>heme b</name>
        <dbReference type="ChEBI" id="CHEBI:60344"/>
        <label>1</label>
    </ligand>
    <ligandPart>
        <name>Fe</name>
        <dbReference type="ChEBI" id="CHEBI:18248"/>
    </ligandPart>
</feature>
<dbReference type="PANTHER" id="PTHR30598">
    <property type="entry name" value="NITRATE REDUCTASE PRIVATE CHAPERONE, REDOX ENZYME MATURATION PROTEIN REMP FAMILY"/>
    <property type="match status" value="1"/>
</dbReference>
<dbReference type="SUPFAM" id="SSF103501">
    <property type="entry name" value="Respiratory nitrate reductase 1 gamma chain"/>
    <property type="match status" value="1"/>
</dbReference>
<proteinExistence type="inferred from homology"/>
<dbReference type="GO" id="GO:0019645">
    <property type="term" value="P:anaerobic electron transport chain"/>
    <property type="evidence" value="ECO:0007669"/>
    <property type="project" value="TreeGrafter"/>
</dbReference>
<evidence type="ECO:0000256" key="16">
    <source>
        <dbReference type="ARBA" id="ARBA00061095"/>
    </source>
</evidence>
<comment type="cofactor">
    <cofactor evidence="1">
        <name>Mo-bis(molybdopterin guanine dinucleotide)</name>
        <dbReference type="ChEBI" id="CHEBI:60539"/>
    </cofactor>
</comment>
<comment type="function">
    <text evidence="15">Does not seem to have nitrate reductase activity.</text>
</comment>
<dbReference type="OrthoDB" id="9788113at2"/>
<comment type="similarity">
    <text evidence="16">In the central section; belongs to the NarJ/NarW family.</text>
</comment>